<comment type="catalytic activity">
    <reaction evidence="5">
        <text>Exonucleolytic cleavage in either 5'- to 3'- or 3'- to 5'-direction to yield nucleoside 5'-phosphates.</text>
        <dbReference type="EC" id="3.1.11.6"/>
    </reaction>
</comment>
<evidence type="ECO:0000259" key="6">
    <source>
        <dbReference type="Pfam" id="PF02601"/>
    </source>
</evidence>
<reference evidence="9" key="1">
    <citation type="journal article" date="2019" name="Int. J. Syst. Evol. Microbiol.">
        <title>The Global Catalogue of Microorganisms (GCM) 10K type strain sequencing project: providing services to taxonomists for standard genome sequencing and annotation.</title>
        <authorList>
            <consortium name="The Broad Institute Genomics Platform"/>
            <consortium name="The Broad Institute Genome Sequencing Center for Infectious Disease"/>
            <person name="Wu L."/>
            <person name="Ma J."/>
        </authorList>
    </citation>
    <scope>NUCLEOTIDE SEQUENCE [LARGE SCALE GENOMIC DNA]</scope>
    <source>
        <strain evidence="9">JCM 16083</strain>
    </source>
</reference>
<dbReference type="EC" id="3.1.11.6" evidence="5"/>
<dbReference type="InterPro" id="IPR025824">
    <property type="entry name" value="OB-fold_nuc-bd_dom"/>
</dbReference>
<comment type="caution">
    <text evidence="8">The sequence shown here is derived from an EMBL/GenBank/DDBJ whole genome shotgun (WGS) entry which is preliminary data.</text>
</comment>
<protein>
    <recommendedName>
        <fullName evidence="5">Exodeoxyribonuclease 7 large subunit</fullName>
        <ecNumber evidence="5">3.1.11.6</ecNumber>
    </recommendedName>
</protein>
<sequence length="444" mass="50528">MKHFGSRQFWVTAEITKITEKSGHKYFELADSTDGRLIAQVSAYMWAANFRNVQERVGSDLVAILKPGNNVLLHIKIEFHSIFGLKLNILDIDPTYTYGDIERKKQETIRKLKEEGIFQKQKLLYLPTIAKRIAVIGSPQTSGYRDFMNELRQNSVYTNFAIKTFSASVQGEKAPGELIHAIREARQYDVDVMVIIRGGGSKMDLNIFNDYALCREICLTTIPILTGIGHETDEVVADLVSRLNCITPTAAAKHLYVQIAVFSSELRAAFDGLIKQSMTQLSFAKDEFSHLSKYFLHHSQRLLSDYRSSLERNTHQIHRLIHYFISIHRQDLELFLQKGKGAAIHKIRLTRDIETSALLEKIGLLGTNFINQNHLEVKNLEHLLEIINPEKLLQSGYTLSTIDNEDLYQLTSDLVGKELKTLTTHSLITSIISKQEPIKKDENG</sequence>
<keyword evidence="1" id="KW-0963">Cytoplasm</keyword>
<evidence type="ECO:0000256" key="1">
    <source>
        <dbReference type="ARBA" id="ARBA00022490"/>
    </source>
</evidence>
<dbReference type="InterPro" id="IPR020579">
    <property type="entry name" value="Exonuc_VII_lsu_C"/>
</dbReference>
<evidence type="ECO:0000259" key="7">
    <source>
        <dbReference type="Pfam" id="PF13742"/>
    </source>
</evidence>
<accession>A0ABP3Y4T0</accession>
<dbReference type="PANTHER" id="PTHR30008:SF0">
    <property type="entry name" value="EXODEOXYRIBONUCLEASE 7 LARGE SUBUNIT"/>
    <property type="match status" value="1"/>
</dbReference>
<dbReference type="Proteomes" id="UP001501126">
    <property type="component" value="Unassembled WGS sequence"/>
</dbReference>
<organism evidence="8 9">
    <name type="scientific">Wandonia haliotis</name>
    <dbReference type="NCBI Taxonomy" id="574963"/>
    <lineage>
        <taxon>Bacteria</taxon>
        <taxon>Pseudomonadati</taxon>
        <taxon>Bacteroidota</taxon>
        <taxon>Flavobacteriia</taxon>
        <taxon>Flavobacteriales</taxon>
        <taxon>Crocinitomicaceae</taxon>
        <taxon>Wandonia</taxon>
    </lineage>
</organism>
<keyword evidence="3 5" id="KW-0378">Hydrolase</keyword>
<evidence type="ECO:0000256" key="5">
    <source>
        <dbReference type="RuleBase" id="RU004355"/>
    </source>
</evidence>
<dbReference type="EMBL" id="BAAAFH010000007">
    <property type="protein sequence ID" value="GAA0874802.1"/>
    <property type="molecule type" value="Genomic_DNA"/>
</dbReference>
<name>A0ABP3Y4T0_9FLAO</name>
<feature type="domain" description="OB-fold nucleic acid binding" evidence="7">
    <location>
        <begin position="7"/>
        <end position="92"/>
    </location>
</feature>
<keyword evidence="4 5" id="KW-0269">Exonuclease</keyword>
<evidence type="ECO:0000256" key="2">
    <source>
        <dbReference type="ARBA" id="ARBA00022722"/>
    </source>
</evidence>
<dbReference type="InterPro" id="IPR003753">
    <property type="entry name" value="Exonuc_VII_L"/>
</dbReference>
<evidence type="ECO:0000256" key="4">
    <source>
        <dbReference type="ARBA" id="ARBA00022839"/>
    </source>
</evidence>
<comment type="similarity">
    <text evidence="5">Belongs to the XseA family.</text>
</comment>
<dbReference type="CDD" id="cd04489">
    <property type="entry name" value="ExoVII_LU_OBF"/>
    <property type="match status" value="1"/>
</dbReference>
<dbReference type="Pfam" id="PF02601">
    <property type="entry name" value="Exonuc_VII_L"/>
    <property type="match status" value="1"/>
</dbReference>
<comment type="subcellular location">
    <subcellularLocation>
        <location evidence="5">Cytoplasm</location>
    </subcellularLocation>
</comment>
<keyword evidence="2 5" id="KW-0540">Nuclease</keyword>
<keyword evidence="9" id="KW-1185">Reference proteome</keyword>
<evidence type="ECO:0000313" key="8">
    <source>
        <dbReference type="EMBL" id="GAA0874802.1"/>
    </source>
</evidence>
<dbReference type="NCBIfam" id="TIGR00237">
    <property type="entry name" value="xseA"/>
    <property type="match status" value="1"/>
</dbReference>
<evidence type="ECO:0000313" key="9">
    <source>
        <dbReference type="Proteomes" id="UP001501126"/>
    </source>
</evidence>
<feature type="domain" description="Exonuclease VII large subunit C-terminal" evidence="6">
    <location>
        <begin position="118"/>
        <end position="405"/>
    </location>
</feature>
<gene>
    <name evidence="8" type="primary">xseA</name>
    <name evidence="8" type="ORF">GCM10009118_12100</name>
</gene>
<dbReference type="Pfam" id="PF13742">
    <property type="entry name" value="tRNA_anti_2"/>
    <property type="match status" value="1"/>
</dbReference>
<proteinExistence type="inferred from homology"/>
<evidence type="ECO:0000256" key="3">
    <source>
        <dbReference type="ARBA" id="ARBA00022801"/>
    </source>
</evidence>
<dbReference type="PANTHER" id="PTHR30008">
    <property type="entry name" value="EXODEOXYRIBONUCLEASE 7 LARGE SUBUNIT"/>
    <property type="match status" value="1"/>
</dbReference>